<dbReference type="AlphaFoldDB" id="A0A0E9X6D9"/>
<sequence>MVNTDISNGETDSCKDSVEQHYLRISSIFTDWFTIFKELQPPSRVLPHNATEFTLSRYPTVQKTRFP</sequence>
<organism evidence="1">
    <name type="scientific">Anguilla anguilla</name>
    <name type="common">European freshwater eel</name>
    <name type="synonym">Muraena anguilla</name>
    <dbReference type="NCBI Taxonomy" id="7936"/>
    <lineage>
        <taxon>Eukaryota</taxon>
        <taxon>Metazoa</taxon>
        <taxon>Chordata</taxon>
        <taxon>Craniata</taxon>
        <taxon>Vertebrata</taxon>
        <taxon>Euteleostomi</taxon>
        <taxon>Actinopterygii</taxon>
        <taxon>Neopterygii</taxon>
        <taxon>Teleostei</taxon>
        <taxon>Anguilliformes</taxon>
        <taxon>Anguillidae</taxon>
        <taxon>Anguilla</taxon>
    </lineage>
</organism>
<protein>
    <submittedName>
        <fullName evidence="1">Uncharacterized protein</fullName>
    </submittedName>
</protein>
<name>A0A0E9X6D9_ANGAN</name>
<proteinExistence type="predicted"/>
<evidence type="ECO:0000313" key="1">
    <source>
        <dbReference type="EMBL" id="JAH97233.1"/>
    </source>
</evidence>
<dbReference type="EMBL" id="GBXM01011344">
    <property type="protein sequence ID" value="JAH97233.1"/>
    <property type="molecule type" value="Transcribed_RNA"/>
</dbReference>
<reference evidence="1" key="1">
    <citation type="submission" date="2014-11" db="EMBL/GenBank/DDBJ databases">
        <authorList>
            <person name="Amaro Gonzalez C."/>
        </authorList>
    </citation>
    <scope>NUCLEOTIDE SEQUENCE</scope>
</reference>
<accession>A0A0E9X6D9</accession>
<reference evidence="1" key="2">
    <citation type="journal article" date="2015" name="Fish Shellfish Immunol.">
        <title>Early steps in the European eel (Anguilla anguilla)-Vibrio vulnificus interaction in the gills: Role of the RtxA13 toxin.</title>
        <authorList>
            <person name="Callol A."/>
            <person name="Pajuelo D."/>
            <person name="Ebbesson L."/>
            <person name="Teles M."/>
            <person name="MacKenzie S."/>
            <person name="Amaro C."/>
        </authorList>
    </citation>
    <scope>NUCLEOTIDE SEQUENCE</scope>
</reference>